<organism evidence="2 3">
    <name type="scientific">Aquilegia coerulea</name>
    <name type="common">Rocky mountain columbine</name>
    <dbReference type="NCBI Taxonomy" id="218851"/>
    <lineage>
        <taxon>Eukaryota</taxon>
        <taxon>Viridiplantae</taxon>
        <taxon>Streptophyta</taxon>
        <taxon>Embryophyta</taxon>
        <taxon>Tracheophyta</taxon>
        <taxon>Spermatophyta</taxon>
        <taxon>Magnoliopsida</taxon>
        <taxon>Ranunculales</taxon>
        <taxon>Ranunculaceae</taxon>
        <taxon>Thalictroideae</taxon>
        <taxon>Aquilegia</taxon>
    </lineage>
</organism>
<dbReference type="Gene3D" id="1.20.1280.50">
    <property type="match status" value="1"/>
</dbReference>
<reference evidence="2 3" key="1">
    <citation type="submission" date="2017-09" db="EMBL/GenBank/DDBJ databases">
        <title>WGS assembly of Aquilegia coerulea Goldsmith.</title>
        <authorList>
            <person name="Hodges S."/>
            <person name="Kramer E."/>
            <person name="Nordborg M."/>
            <person name="Tomkins J."/>
            <person name="Borevitz J."/>
            <person name="Derieg N."/>
            <person name="Yan J."/>
            <person name="Mihaltcheva S."/>
            <person name="Hayes R.D."/>
            <person name="Rokhsar D."/>
        </authorList>
    </citation>
    <scope>NUCLEOTIDE SEQUENCE [LARGE SCALE GENOMIC DNA]</scope>
    <source>
        <strain evidence="3">cv. Goldsmith</strain>
    </source>
</reference>
<feature type="domain" description="F-box" evidence="1">
    <location>
        <begin position="11"/>
        <end position="59"/>
    </location>
</feature>
<dbReference type="PROSITE" id="PS50181">
    <property type="entry name" value="FBOX"/>
    <property type="match status" value="1"/>
</dbReference>
<evidence type="ECO:0000259" key="1">
    <source>
        <dbReference type="PROSITE" id="PS50181"/>
    </source>
</evidence>
<evidence type="ECO:0000313" key="3">
    <source>
        <dbReference type="Proteomes" id="UP000230069"/>
    </source>
</evidence>
<dbReference type="InterPro" id="IPR055357">
    <property type="entry name" value="LRR_At1g61320_AtMIF1"/>
</dbReference>
<dbReference type="Gene3D" id="3.80.10.10">
    <property type="entry name" value="Ribonuclease Inhibitor"/>
    <property type="match status" value="1"/>
</dbReference>
<dbReference type="SMART" id="SM00579">
    <property type="entry name" value="FBD"/>
    <property type="match status" value="1"/>
</dbReference>
<evidence type="ECO:0000313" key="2">
    <source>
        <dbReference type="EMBL" id="PIA32014.1"/>
    </source>
</evidence>
<dbReference type="SUPFAM" id="SSF81383">
    <property type="entry name" value="F-box domain"/>
    <property type="match status" value="1"/>
</dbReference>
<dbReference type="InterPro" id="IPR006566">
    <property type="entry name" value="FBD"/>
</dbReference>
<dbReference type="InterPro" id="IPR032675">
    <property type="entry name" value="LRR_dom_sf"/>
</dbReference>
<dbReference type="CDD" id="cd22160">
    <property type="entry name" value="F-box_AtFBL13-like"/>
    <property type="match status" value="1"/>
</dbReference>
<dbReference type="InterPro" id="IPR053781">
    <property type="entry name" value="F-box_AtFBL13-like"/>
</dbReference>
<dbReference type="FunCoup" id="A0A2G5CL59">
    <property type="interactions" value="201"/>
</dbReference>
<dbReference type="Proteomes" id="UP000230069">
    <property type="component" value="Unassembled WGS sequence"/>
</dbReference>
<dbReference type="InterPro" id="IPR001810">
    <property type="entry name" value="F-box_dom"/>
</dbReference>
<dbReference type="InParanoid" id="A0A2G5CL59"/>
<dbReference type="AlphaFoldDB" id="A0A2G5CL59"/>
<name>A0A2G5CL59_AQUCA</name>
<keyword evidence="3" id="KW-1185">Reference proteome</keyword>
<dbReference type="PANTHER" id="PTHR31900:SF30">
    <property type="entry name" value="SUPERFAMILY PROTEIN, PUTATIVE-RELATED"/>
    <property type="match status" value="1"/>
</dbReference>
<dbReference type="Pfam" id="PF00646">
    <property type="entry name" value="F-box"/>
    <property type="match status" value="1"/>
</dbReference>
<dbReference type="SMART" id="SM00256">
    <property type="entry name" value="FBOX"/>
    <property type="match status" value="1"/>
</dbReference>
<dbReference type="SUPFAM" id="SSF52058">
    <property type="entry name" value="L domain-like"/>
    <property type="match status" value="1"/>
</dbReference>
<accession>A0A2G5CL59</accession>
<dbReference type="PANTHER" id="PTHR31900">
    <property type="entry name" value="F-BOX/RNI SUPERFAMILY PROTEIN-RELATED"/>
    <property type="match status" value="1"/>
</dbReference>
<dbReference type="InterPro" id="IPR036047">
    <property type="entry name" value="F-box-like_dom_sf"/>
</dbReference>
<dbReference type="InterPro" id="IPR050232">
    <property type="entry name" value="FBL13/AtMIF1-like"/>
</dbReference>
<protein>
    <recommendedName>
        <fullName evidence="1">F-box domain-containing protein</fullName>
    </recommendedName>
</protein>
<dbReference type="EMBL" id="KZ305064">
    <property type="protein sequence ID" value="PIA32014.1"/>
    <property type="molecule type" value="Genomic_DNA"/>
</dbReference>
<dbReference type="Pfam" id="PF23622">
    <property type="entry name" value="LRR_At1g61320_AtMIF1"/>
    <property type="match status" value="1"/>
</dbReference>
<sequence length="446" mass="51141">MKASGQQIEGFDYLSDLPDGVLHHVLSFLPIKDVIRTSFISRRWRYLWTSVPTLDFNGLVFSPKPKFINFVDSVLHRRDNCGIQKFCLRFGGYYCTSTHAHAWILAAINHNVQELGLSFYALNSFELPREIFTCRSLTVLTLKLNYSTFYLPSFIYLPFLKTLQLIQVTFSDDILSHFFYNCPMLEDVLIEDFLLKDLTVLHISSTSLQTLNIDGIQKDLMFYNCMLESEIRILTPNLLSLEYKDSFKRNISLGNMSSLTNASIDLDFDMDDSEQTCGCQAINLLKDLASAKCLMLSSAIVKILSATPTVFLQLQTFSNLKRLKLTVDVSGQNIRAMACFLHLSPCLELLTIELSRSRRWFNTNDVFEPQEAEYVVDHLKIVKIRGFLGSEQECGFVKYLLEHACTLERMTIVSSKQLSANSALRMKIREEILLHPRCSRNSEIIF</sequence>
<dbReference type="STRING" id="218851.A0A2G5CL59"/>
<proteinExistence type="predicted"/>
<gene>
    <name evidence="2" type="ORF">AQUCO_04700117v1</name>
</gene>
<dbReference type="OrthoDB" id="612216at2759"/>